<dbReference type="InterPro" id="IPR015943">
    <property type="entry name" value="WD40/YVTN_repeat-like_dom_sf"/>
</dbReference>
<dbReference type="EMBL" id="JAULSV010000001">
    <property type="protein sequence ID" value="KAK0657611.1"/>
    <property type="molecule type" value="Genomic_DNA"/>
</dbReference>
<dbReference type="GO" id="GO:0005643">
    <property type="term" value="C:nuclear pore"/>
    <property type="evidence" value="ECO:0007669"/>
    <property type="project" value="TreeGrafter"/>
</dbReference>
<dbReference type="GO" id="GO:0008139">
    <property type="term" value="F:nuclear localization sequence binding"/>
    <property type="evidence" value="ECO:0007669"/>
    <property type="project" value="TreeGrafter"/>
</dbReference>
<feature type="compositionally biased region" description="Low complexity" evidence="5">
    <location>
        <begin position="747"/>
        <end position="764"/>
    </location>
</feature>
<feature type="compositionally biased region" description="Basic and acidic residues" evidence="5">
    <location>
        <begin position="1468"/>
        <end position="1477"/>
    </location>
</feature>
<dbReference type="GO" id="GO:0017056">
    <property type="term" value="F:structural constituent of nuclear pore"/>
    <property type="evidence" value="ECO:0007669"/>
    <property type="project" value="TreeGrafter"/>
</dbReference>
<evidence type="ECO:0000256" key="4">
    <source>
        <dbReference type="SAM" id="Coils"/>
    </source>
</evidence>
<evidence type="ECO:0000313" key="8">
    <source>
        <dbReference type="Proteomes" id="UP001174936"/>
    </source>
</evidence>
<keyword evidence="4" id="KW-0175">Coiled coil</keyword>
<keyword evidence="3" id="KW-0539">Nucleus</keyword>
<keyword evidence="8" id="KW-1185">Reference proteome</keyword>
<evidence type="ECO:0000256" key="5">
    <source>
        <dbReference type="SAM" id="MobiDB-lite"/>
    </source>
</evidence>
<feature type="compositionally biased region" description="Low complexity" evidence="5">
    <location>
        <begin position="1074"/>
        <end position="1083"/>
    </location>
</feature>
<organism evidence="7 8">
    <name type="scientific">Cercophora newfieldiana</name>
    <dbReference type="NCBI Taxonomy" id="92897"/>
    <lineage>
        <taxon>Eukaryota</taxon>
        <taxon>Fungi</taxon>
        <taxon>Dikarya</taxon>
        <taxon>Ascomycota</taxon>
        <taxon>Pezizomycotina</taxon>
        <taxon>Sordariomycetes</taxon>
        <taxon>Sordariomycetidae</taxon>
        <taxon>Sordariales</taxon>
        <taxon>Lasiosphaeriaceae</taxon>
        <taxon>Cercophora</taxon>
    </lineage>
</organism>
<feature type="compositionally biased region" description="Basic and acidic residues" evidence="5">
    <location>
        <begin position="681"/>
        <end position="691"/>
    </location>
</feature>
<feature type="compositionally biased region" description="Acidic residues" evidence="5">
    <location>
        <begin position="977"/>
        <end position="1000"/>
    </location>
</feature>
<evidence type="ECO:0000256" key="3">
    <source>
        <dbReference type="ARBA" id="ARBA00023242"/>
    </source>
</evidence>
<dbReference type="Gene3D" id="2.130.10.10">
    <property type="entry name" value="YVTN repeat-like/Quinoprotein amine dehydrogenase"/>
    <property type="match status" value="1"/>
</dbReference>
<feature type="region of interest" description="Disordered" evidence="5">
    <location>
        <begin position="1"/>
        <end position="20"/>
    </location>
</feature>
<dbReference type="InterPro" id="IPR039462">
    <property type="entry name" value="Nup159/Nup146_N"/>
</dbReference>
<feature type="compositionally biased region" description="Basic and acidic residues" evidence="5">
    <location>
        <begin position="863"/>
        <end position="873"/>
    </location>
</feature>
<proteinExistence type="predicted"/>
<feature type="compositionally biased region" description="Polar residues" evidence="5">
    <location>
        <begin position="1"/>
        <end position="12"/>
    </location>
</feature>
<keyword evidence="2" id="KW-0813">Transport</keyword>
<dbReference type="PANTHER" id="PTHR23193:SF23">
    <property type="entry name" value="NUCLEAR PORE COMPLEX PROTEIN NUP153"/>
    <property type="match status" value="1"/>
</dbReference>
<dbReference type="GO" id="GO:0006405">
    <property type="term" value="P:RNA export from nucleus"/>
    <property type="evidence" value="ECO:0007669"/>
    <property type="project" value="TreeGrafter"/>
</dbReference>
<evidence type="ECO:0000256" key="2">
    <source>
        <dbReference type="ARBA" id="ARBA00022448"/>
    </source>
</evidence>
<feature type="compositionally biased region" description="Polar residues" evidence="5">
    <location>
        <begin position="765"/>
        <end position="788"/>
    </location>
</feature>
<name>A0AA39YTD3_9PEZI</name>
<feature type="compositionally biased region" description="Gly residues" evidence="5">
    <location>
        <begin position="694"/>
        <end position="706"/>
    </location>
</feature>
<feature type="coiled-coil region" evidence="4">
    <location>
        <begin position="1253"/>
        <end position="1299"/>
    </location>
</feature>
<dbReference type="PANTHER" id="PTHR23193">
    <property type="entry name" value="NUCLEAR PORE COMPLEX PROTEIN NUP"/>
    <property type="match status" value="1"/>
</dbReference>
<evidence type="ECO:0000256" key="1">
    <source>
        <dbReference type="ARBA" id="ARBA00004123"/>
    </source>
</evidence>
<dbReference type="Proteomes" id="UP001174936">
    <property type="component" value="Unassembled WGS sequence"/>
</dbReference>
<feature type="compositionally biased region" description="Polar residues" evidence="5">
    <location>
        <begin position="1018"/>
        <end position="1036"/>
    </location>
</feature>
<sequence length="1506" mass="157430">MAFGFGNQSNAMGGTAGGAGGLTQGPELEVIQTEGLGFKALSGEAKVQLTASWSPPPAPTASLISIAPNKGLVAAAGPDAVHIASTESVRKAFEQPKNGESEIRPFTPQAKLSLPFRISQLAFTADEQFLVLSAESGGGLAVYDVQALTQGATQSAFELSTNGETLRALVPNPMPESAAFCALVTNNGNLFMANLAERKLVSGANGPTLRSQVTCAAWSTKGKQLVAGMGDGSVYQMTPDGTEKGHIPKPSSLGDYHVSSITWLENHVFLVVHNPVNGLESAYHIITRQQPPGGGPATFTYQKLTDPVEPFGSDKVPHQTILRIKDFLPNLQDLLIVSSTATETIGLFSRSKTPLASDKAADTITNVFTTTELADDSKRAQLPMSEDLTETFPIGMTLDLSSKEKVYKPIPTDEMDESPGPVPGLWVLNNEGVLASWWVIYNESIRSGTTYSGIATGNVSAPSVQPAIATTPKASAFGSPAANASSPFGAPASATPAFGGASALGGKSSPWSTTTPSAPAAPAFGSTAFGSKPAAATPTFGAPAFGSKPAAPAFGQSSVMGMGPKASPWASASTAGATPAFGQSSFPSASPSSGKVFGSAAAASPSAGGFANFATKGGFGSLASGTGVSTSIFGSKPAGSFATSTPEVSMDSSTAFPPPAAKEPATGLGASPFVLGTTFKADPKTASDNEAPKGGSGGSLFGGGFGLSLSDAAKEPGAPEIKDEDMESASAPTPAEEKPKSIFSVESTTPTTTPAPSRFAFPTTSGPVPSTSLFGTKPVPSSGSSNIFGNPKPASDESATPKPALSNIFGTPKPPSSETPKPMSNIFGAPKPPSQEGGTPKPGFTNPFGAPKPATSIFGTPKIKQEDDNKENLSKIPEAPLPPDTTTSKTPVKGSDAPLPPDFLSKPKPLPEDSSSTGKSIPEAAPLPPDFVSSKPKPEAAKSESPADAPLPPDFLAKPSGLQMPTVPAVPGSPESEFSEEEEEDHEEDHEENDEEEGDSGSEGHSEGSGIDVGKDLSPTTGFGSQTPGFTPQSSFGKLAESGYSTISRSEAEPQRALFGEISKHAPPLFPKHQPQSPRSPSPVRGAVRPNLLRPAEPHRSVSAPGAASMILGRRTPQPPSALGFSAGRSIPPVDPNVEAQRRLAAARKEAEERVLVDPEDEGIQKILHSEIEPSLKIDEFLAVDSKLEAVDTSVREEVPVACETLWRDINRMIDRLGLNSRSLESFILGHNTQYKEDGRHKEDLDSPEDWVLVEAEELGQVVERDLAEELEEGRVKDIEDLHADIQHLARDLVKLRTKDEDLRKVVLAHVDPDQAAATKALPLSAEQSTQQTEVRRAYATFSKLLGEAEEALTMLKAKIATAGGASGKAPVPTVEAILRTINKMTSMAEKRSGDIDVLENQMRRLRFGSMGLNGSPAPSRSREGSPFATPQKKASIFSPDRMRDSMSSPGSYGLRGTPRKKLSNFTEEEKKAVKQKEAKRKATLQLLRTSLQRTGPNVTRLRDDD</sequence>
<feature type="region of interest" description="Disordered" evidence="5">
    <location>
        <begin position="1487"/>
        <end position="1506"/>
    </location>
</feature>
<reference evidence="7" key="1">
    <citation type="submission" date="2023-06" db="EMBL/GenBank/DDBJ databases">
        <title>Genome-scale phylogeny and comparative genomics of the fungal order Sordariales.</title>
        <authorList>
            <consortium name="Lawrence Berkeley National Laboratory"/>
            <person name="Hensen N."/>
            <person name="Bonometti L."/>
            <person name="Westerberg I."/>
            <person name="Brannstrom I.O."/>
            <person name="Guillou S."/>
            <person name="Cros-Aarteil S."/>
            <person name="Calhoun S."/>
            <person name="Haridas S."/>
            <person name="Kuo A."/>
            <person name="Mondo S."/>
            <person name="Pangilinan J."/>
            <person name="Riley R."/>
            <person name="Labutti K."/>
            <person name="Andreopoulos B."/>
            <person name="Lipzen A."/>
            <person name="Chen C."/>
            <person name="Yanf M."/>
            <person name="Daum C."/>
            <person name="Ng V."/>
            <person name="Clum A."/>
            <person name="Steindorff A."/>
            <person name="Ohm R."/>
            <person name="Martin F."/>
            <person name="Silar P."/>
            <person name="Natvig D."/>
            <person name="Lalanne C."/>
            <person name="Gautier V."/>
            <person name="Ament-Velasquez S.L."/>
            <person name="Kruys A."/>
            <person name="Hutchinson M.I."/>
            <person name="Powell A.J."/>
            <person name="Barry K."/>
            <person name="Miller A.N."/>
            <person name="Grigoriev I.V."/>
            <person name="Debuchy R."/>
            <person name="Gladieux P."/>
            <person name="Thoren M.H."/>
            <person name="Johannesson H."/>
        </authorList>
    </citation>
    <scope>NUCLEOTIDE SEQUENCE</scope>
    <source>
        <strain evidence="7">SMH2532-1</strain>
    </source>
</reference>
<protein>
    <recommendedName>
        <fullName evidence="6">Nucleoporin Nup159/Nup146 N-terminal domain-containing protein</fullName>
    </recommendedName>
</protein>
<evidence type="ECO:0000313" key="7">
    <source>
        <dbReference type="EMBL" id="KAK0657611.1"/>
    </source>
</evidence>
<dbReference type="Pfam" id="PF16755">
    <property type="entry name" value="Beta-prop_NUP159_NUP214"/>
    <property type="match status" value="1"/>
</dbReference>
<dbReference type="InterPro" id="IPR026054">
    <property type="entry name" value="Nucleoporin"/>
</dbReference>
<dbReference type="SUPFAM" id="SSF117289">
    <property type="entry name" value="Nucleoporin domain"/>
    <property type="match status" value="1"/>
</dbReference>
<feature type="region of interest" description="Disordered" evidence="5">
    <location>
        <begin position="1410"/>
        <end position="1482"/>
    </location>
</feature>
<accession>A0AA39YTD3</accession>
<dbReference type="FunFam" id="2.130.10.10:FF:000645">
    <property type="entry name" value="Putative nuclear pore complex subunit Nup159"/>
    <property type="match status" value="1"/>
</dbReference>
<gene>
    <name evidence="7" type="ORF">B0T16DRAFT_402126</name>
</gene>
<feature type="region of interest" description="Disordered" evidence="5">
    <location>
        <begin position="637"/>
        <end position="1104"/>
    </location>
</feature>
<comment type="subcellular location">
    <subcellularLocation>
        <location evidence="1">Nucleus</location>
    </subcellularLocation>
</comment>
<feature type="compositionally biased region" description="Polar residues" evidence="5">
    <location>
        <begin position="641"/>
        <end position="655"/>
    </location>
</feature>
<dbReference type="GO" id="GO:0006606">
    <property type="term" value="P:protein import into nucleus"/>
    <property type="evidence" value="ECO:0007669"/>
    <property type="project" value="TreeGrafter"/>
</dbReference>
<comment type="caution">
    <text evidence="7">The sequence shown here is derived from an EMBL/GenBank/DDBJ whole genome shotgun (WGS) entry which is preliminary data.</text>
</comment>
<feature type="domain" description="Nucleoporin Nup159/Nup146 N-terminal" evidence="6">
    <location>
        <begin position="57"/>
        <end position="434"/>
    </location>
</feature>
<evidence type="ECO:0000259" key="6">
    <source>
        <dbReference type="Pfam" id="PF16755"/>
    </source>
</evidence>